<evidence type="ECO:0000313" key="4">
    <source>
        <dbReference type="Proteomes" id="UP001160148"/>
    </source>
</evidence>
<name>A0AAV0WZ13_9HEMI</name>
<keyword evidence="4" id="KW-1185">Reference proteome</keyword>
<protein>
    <recommendedName>
        <fullName evidence="2">CCHC-type domain-containing protein</fullName>
    </recommendedName>
</protein>
<dbReference type="AlphaFoldDB" id="A0AAV0WZ13"/>
<dbReference type="InterPro" id="IPR021109">
    <property type="entry name" value="Peptidase_aspartic_dom_sf"/>
</dbReference>
<organism evidence="3 4">
    <name type="scientific">Macrosiphum euphorbiae</name>
    <name type="common">potato aphid</name>
    <dbReference type="NCBI Taxonomy" id="13131"/>
    <lineage>
        <taxon>Eukaryota</taxon>
        <taxon>Metazoa</taxon>
        <taxon>Ecdysozoa</taxon>
        <taxon>Arthropoda</taxon>
        <taxon>Hexapoda</taxon>
        <taxon>Insecta</taxon>
        <taxon>Pterygota</taxon>
        <taxon>Neoptera</taxon>
        <taxon>Paraneoptera</taxon>
        <taxon>Hemiptera</taxon>
        <taxon>Sternorrhyncha</taxon>
        <taxon>Aphidomorpha</taxon>
        <taxon>Aphidoidea</taxon>
        <taxon>Aphididae</taxon>
        <taxon>Macrosiphini</taxon>
        <taxon>Macrosiphum</taxon>
    </lineage>
</organism>
<proteinExistence type="predicted"/>
<dbReference type="Proteomes" id="UP001160148">
    <property type="component" value="Unassembled WGS sequence"/>
</dbReference>
<dbReference type="GO" id="GO:0008270">
    <property type="term" value="F:zinc ion binding"/>
    <property type="evidence" value="ECO:0007669"/>
    <property type="project" value="UniProtKB-KW"/>
</dbReference>
<evidence type="ECO:0000313" key="3">
    <source>
        <dbReference type="EMBL" id="CAI6361235.1"/>
    </source>
</evidence>
<dbReference type="InterPro" id="IPR036875">
    <property type="entry name" value="Znf_CCHC_sf"/>
</dbReference>
<keyword evidence="1" id="KW-0863">Zinc-finger</keyword>
<dbReference type="Gene3D" id="2.40.70.10">
    <property type="entry name" value="Acid Proteases"/>
    <property type="match status" value="1"/>
</dbReference>
<dbReference type="GO" id="GO:0004190">
    <property type="term" value="F:aspartic-type endopeptidase activity"/>
    <property type="evidence" value="ECO:0007669"/>
    <property type="project" value="InterPro"/>
</dbReference>
<dbReference type="Pfam" id="PF13650">
    <property type="entry name" value="Asp_protease_2"/>
    <property type="match status" value="1"/>
</dbReference>
<dbReference type="GO" id="GO:0006508">
    <property type="term" value="P:proteolysis"/>
    <property type="evidence" value="ECO:0007669"/>
    <property type="project" value="InterPro"/>
</dbReference>
<dbReference type="PROSITE" id="PS50158">
    <property type="entry name" value="ZF_CCHC"/>
    <property type="match status" value="1"/>
</dbReference>
<dbReference type="SMART" id="SM00343">
    <property type="entry name" value="ZnF_C2HC"/>
    <property type="match status" value="2"/>
</dbReference>
<dbReference type="SUPFAM" id="SSF50630">
    <property type="entry name" value="Acid proteases"/>
    <property type="match status" value="1"/>
</dbReference>
<keyword evidence="1" id="KW-0862">Zinc</keyword>
<gene>
    <name evidence="3" type="ORF">MEUPH1_LOCUS16441</name>
</gene>
<dbReference type="EMBL" id="CARXXK010000003">
    <property type="protein sequence ID" value="CAI6361235.1"/>
    <property type="molecule type" value="Genomic_DNA"/>
</dbReference>
<dbReference type="SUPFAM" id="SSF57756">
    <property type="entry name" value="Retrovirus zinc finger-like domains"/>
    <property type="match status" value="1"/>
</dbReference>
<evidence type="ECO:0000259" key="2">
    <source>
        <dbReference type="PROSITE" id="PS50158"/>
    </source>
</evidence>
<accession>A0AAV0WZ13</accession>
<feature type="domain" description="CCHC-type" evidence="2">
    <location>
        <begin position="31"/>
        <end position="44"/>
    </location>
</feature>
<dbReference type="CDD" id="cd00303">
    <property type="entry name" value="retropepsin_like"/>
    <property type="match status" value="1"/>
</dbReference>
<sequence length="289" mass="32369">MSTATGPKCYNCQLIRHIVRDCTRPKGPLQCSKCGTEGHTAKYCQAAKTDVALIDTNTVNRTLYVKRVQINEDSEGVQGLVDTGSALCIIKRSIAQKYGLTIKPRTVNLNMYGNTSCVIGGGDTRAWLKIDSVKEPVDLLVVDDHIQNYDILIGRTFINKENVSFIKTSNQLIFDYNMPLPFIEEPNETITGQPANVEVTLIEREKEPITASMVKHNQSFTKDEVTKLIDLMNEYRICFVFNIFELGCTNAPTMNIVDNNVPVVSRLTEQVRRSETSSTKLSVNGRRQV</sequence>
<reference evidence="3 4" key="1">
    <citation type="submission" date="2023-01" db="EMBL/GenBank/DDBJ databases">
        <authorList>
            <person name="Whitehead M."/>
        </authorList>
    </citation>
    <scope>NUCLEOTIDE SEQUENCE [LARGE SCALE GENOMIC DNA]</scope>
</reference>
<dbReference type="Gene3D" id="4.10.60.10">
    <property type="entry name" value="Zinc finger, CCHC-type"/>
    <property type="match status" value="1"/>
</dbReference>
<keyword evidence="1" id="KW-0479">Metal-binding</keyword>
<dbReference type="PROSITE" id="PS00141">
    <property type="entry name" value="ASP_PROTEASE"/>
    <property type="match status" value="1"/>
</dbReference>
<evidence type="ECO:0000256" key="1">
    <source>
        <dbReference type="PROSITE-ProRule" id="PRU00047"/>
    </source>
</evidence>
<comment type="caution">
    <text evidence="3">The sequence shown here is derived from an EMBL/GenBank/DDBJ whole genome shotgun (WGS) entry which is preliminary data.</text>
</comment>
<dbReference type="InterPro" id="IPR001878">
    <property type="entry name" value="Znf_CCHC"/>
</dbReference>
<dbReference type="InterPro" id="IPR001969">
    <property type="entry name" value="Aspartic_peptidase_AS"/>
</dbReference>
<dbReference type="GO" id="GO:0003676">
    <property type="term" value="F:nucleic acid binding"/>
    <property type="evidence" value="ECO:0007669"/>
    <property type="project" value="InterPro"/>
</dbReference>